<feature type="region of interest" description="Disordered" evidence="1">
    <location>
        <begin position="89"/>
        <end position="115"/>
    </location>
</feature>
<feature type="region of interest" description="Disordered" evidence="1">
    <location>
        <begin position="1"/>
        <end position="54"/>
    </location>
</feature>
<feature type="compositionally biased region" description="Basic and acidic residues" evidence="1">
    <location>
        <begin position="41"/>
        <end position="52"/>
    </location>
</feature>
<reference evidence="2 3" key="1">
    <citation type="submission" date="2024-01" db="EMBL/GenBank/DDBJ databases">
        <title>The complete chloroplast genome sequence of Lithospermum erythrorhizon: insights into the phylogenetic relationship among Boraginaceae species and the maternal lineages of purple gromwells.</title>
        <authorList>
            <person name="Okada T."/>
            <person name="Watanabe K."/>
        </authorList>
    </citation>
    <scope>NUCLEOTIDE SEQUENCE [LARGE SCALE GENOMIC DNA]</scope>
</reference>
<proteinExistence type="predicted"/>
<accession>A0AAV3R4L9</accession>
<dbReference type="EMBL" id="BAABME010007068">
    <property type="protein sequence ID" value="GAA0170030.1"/>
    <property type="molecule type" value="Genomic_DNA"/>
</dbReference>
<dbReference type="Proteomes" id="UP001454036">
    <property type="component" value="Unassembled WGS sequence"/>
</dbReference>
<dbReference type="AlphaFoldDB" id="A0AAV3R4L9"/>
<protein>
    <submittedName>
        <fullName evidence="2">Uncharacterized protein</fullName>
    </submittedName>
</protein>
<sequence>MDNAPEGEGIAPIPMVPSYPGFFENRSLPRRSLGGQQDQEAELRRSSEDTRGKKVHHYDNILLHQMSKGQAAHLGGPGAGSIMEVGEPQALPLPVGSKGSSVRSVPLRLAPTPPS</sequence>
<keyword evidence="3" id="KW-1185">Reference proteome</keyword>
<organism evidence="2 3">
    <name type="scientific">Lithospermum erythrorhizon</name>
    <name type="common">Purple gromwell</name>
    <name type="synonym">Lithospermum officinale var. erythrorhizon</name>
    <dbReference type="NCBI Taxonomy" id="34254"/>
    <lineage>
        <taxon>Eukaryota</taxon>
        <taxon>Viridiplantae</taxon>
        <taxon>Streptophyta</taxon>
        <taxon>Embryophyta</taxon>
        <taxon>Tracheophyta</taxon>
        <taxon>Spermatophyta</taxon>
        <taxon>Magnoliopsida</taxon>
        <taxon>eudicotyledons</taxon>
        <taxon>Gunneridae</taxon>
        <taxon>Pentapetalae</taxon>
        <taxon>asterids</taxon>
        <taxon>lamiids</taxon>
        <taxon>Boraginales</taxon>
        <taxon>Boraginaceae</taxon>
        <taxon>Boraginoideae</taxon>
        <taxon>Lithospermeae</taxon>
        <taxon>Lithospermum</taxon>
    </lineage>
</organism>
<evidence type="ECO:0000313" key="2">
    <source>
        <dbReference type="EMBL" id="GAA0170030.1"/>
    </source>
</evidence>
<evidence type="ECO:0000313" key="3">
    <source>
        <dbReference type="Proteomes" id="UP001454036"/>
    </source>
</evidence>
<gene>
    <name evidence="2" type="ORF">LIER_24380</name>
</gene>
<name>A0AAV3R4L9_LITER</name>
<comment type="caution">
    <text evidence="2">The sequence shown here is derived from an EMBL/GenBank/DDBJ whole genome shotgun (WGS) entry which is preliminary data.</text>
</comment>
<evidence type="ECO:0000256" key="1">
    <source>
        <dbReference type="SAM" id="MobiDB-lite"/>
    </source>
</evidence>